<proteinExistence type="predicted"/>
<evidence type="ECO:0000259" key="1">
    <source>
        <dbReference type="Pfam" id="PF04230"/>
    </source>
</evidence>
<keyword evidence="3" id="KW-1185">Reference proteome</keyword>
<dbReference type="Pfam" id="PF04230">
    <property type="entry name" value="PS_pyruv_trans"/>
    <property type="match status" value="1"/>
</dbReference>
<gene>
    <name evidence="2" type="ORF">GGR44_001070</name>
</gene>
<accession>A0A7W6GNK9</accession>
<dbReference type="InterPro" id="IPR007345">
    <property type="entry name" value="Polysacch_pyruvyl_Trfase"/>
</dbReference>
<sequence>MKFGVLGFSYHGFDTFRADLADRGSYSINLGDNAQSIAARHVYRQLGVNDADMVTLDRDTLTSYDGPPATLIMNGVFWAHHLPPPPQVRPIFVGFRVNHPAAIRQHRDWLAAHQPIGCRDPATAAWLAKVGVEAFVTGCITMCLPPRPAPLEDGKLLVVFGEKAGHLPAEILRTIPDQLLGRTEYVAHRLPVFEYPLSAQAMMQVEQYEHSILDRYRDEAAMVVTSLLHVASPCLGLNVPVILCRKDRDARFGLLEKKIPLYTPDQVGDVDWSPSIPDVRPDAARIVELVGQALG</sequence>
<name>A0A7W6GNK9_9SPHN</name>
<dbReference type="RefSeq" id="WP_183954424.1">
    <property type="nucleotide sequence ID" value="NZ_JACIEB010000002.1"/>
</dbReference>
<protein>
    <recommendedName>
        <fullName evidence="1">Polysaccharide pyruvyl transferase domain-containing protein</fullName>
    </recommendedName>
</protein>
<reference evidence="2 3" key="1">
    <citation type="submission" date="2020-08" db="EMBL/GenBank/DDBJ databases">
        <title>Genomic Encyclopedia of Type Strains, Phase IV (KMG-IV): sequencing the most valuable type-strain genomes for metagenomic binning, comparative biology and taxonomic classification.</title>
        <authorList>
            <person name="Goeker M."/>
        </authorList>
    </citation>
    <scope>NUCLEOTIDE SEQUENCE [LARGE SCALE GENOMIC DNA]</scope>
    <source>
        <strain evidence="2 3">DSM 29348</strain>
    </source>
</reference>
<dbReference type="Proteomes" id="UP000552757">
    <property type="component" value="Unassembled WGS sequence"/>
</dbReference>
<dbReference type="EMBL" id="JACIEB010000002">
    <property type="protein sequence ID" value="MBB3981423.1"/>
    <property type="molecule type" value="Genomic_DNA"/>
</dbReference>
<evidence type="ECO:0000313" key="2">
    <source>
        <dbReference type="EMBL" id="MBB3981423.1"/>
    </source>
</evidence>
<evidence type="ECO:0000313" key="3">
    <source>
        <dbReference type="Proteomes" id="UP000552757"/>
    </source>
</evidence>
<feature type="domain" description="Polysaccharide pyruvyl transferase" evidence="1">
    <location>
        <begin position="29"/>
        <end position="243"/>
    </location>
</feature>
<organism evidence="2 3">
    <name type="scientific">Sphingobium fontiphilum</name>
    <dbReference type="NCBI Taxonomy" id="944425"/>
    <lineage>
        <taxon>Bacteria</taxon>
        <taxon>Pseudomonadati</taxon>
        <taxon>Pseudomonadota</taxon>
        <taxon>Alphaproteobacteria</taxon>
        <taxon>Sphingomonadales</taxon>
        <taxon>Sphingomonadaceae</taxon>
        <taxon>Sphingobium</taxon>
    </lineage>
</organism>
<comment type="caution">
    <text evidence="2">The sequence shown here is derived from an EMBL/GenBank/DDBJ whole genome shotgun (WGS) entry which is preliminary data.</text>
</comment>
<dbReference type="AlphaFoldDB" id="A0A7W6GNK9"/>